<dbReference type="HOGENOM" id="CLU_112845_0_0_4"/>
<feature type="domain" description="Blue (type 1) copper" evidence="8">
    <location>
        <begin position="55"/>
        <end position="180"/>
    </location>
</feature>
<protein>
    <submittedName>
        <fullName evidence="9">Azurin</fullName>
    </submittedName>
</protein>
<dbReference type="GO" id="GO:0005507">
    <property type="term" value="F:copper ion binding"/>
    <property type="evidence" value="ECO:0007669"/>
    <property type="project" value="InterPro"/>
</dbReference>
<gene>
    <name evidence="9" type="primary">azu</name>
    <name evidence="9" type="ORF">HMPREF9370_0558</name>
</gene>
<name>G4CN99_9NEIS</name>
<dbReference type="STRING" id="1030841.HMPREF9370_0558"/>
<evidence type="ECO:0000313" key="10">
    <source>
        <dbReference type="Proteomes" id="UP000005336"/>
    </source>
</evidence>
<dbReference type="RefSeq" id="WP_009115704.1">
    <property type="nucleotide sequence ID" value="NZ_JH165159.1"/>
</dbReference>
<comment type="caution">
    <text evidence="9">The sequence shown here is derived from an EMBL/GenBank/DDBJ whole genome shotgun (WGS) entry which is preliminary data.</text>
</comment>
<evidence type="ECO:0000256" key="4">
    <source>
        <dbReference type="ARBA" id="ARBA00022982"/>
    </source>
</evidence>
<dbReference type="InterPro" id="IPR050845">
    <property type="entry name" value="Cu-binding_ET"/>
</dbReference>
<dbReference type="GO" id="GO:0009055">
    <property type="term" value="F:electron transfer activity"/>
    <property type="evidence" value="ECO:0007669"/>
    <property type="project" value="InterPro"/>
</dbReference>
<keyword evidence="7" id="KW-0732">Signal</keyword>
<dbReference type="InterPro" id="IPR028871">
    <property type="entry name" value="BlueCu_1_BS"/>
</dbReference>
<evidence type="ECO:0000256" key="5">
    <source>
        <dbReference type="ARBA" id="ARBA00023008"/>
    </source>
</evidence>
<dbReference type="PATRIC" id="fig|1030841.3.peg.547"/>
<dbReference type="Gene3D" id="2.60.40.420">
    <property type="entry name" value="Cupredoxins - blue copper proteins"/>
    <property type="match status" value="1"/>
</dbReference>
<dbReference type="PROSITE" id="PS00196">
    <property type="entry name" value="COPPER_BLUE"/>
    <property type="match status" value="1"/>
</dbReference>
<dbReference type="PANTHER" id="PTHR38439:SF2">
    <property type="entry name" value="OUTER MEMBRANE PROTEIN H.8"/>
    <property type="match status" value="1"/>
</dbReference>
<dbReference type="CDD" id="cd13922">
    <property type="entry name" value="Azurin"/>
    <property type="match status" value="1"/>
</dbReference>
<organism evidence="9 10">
    <name type="scientific">Neisseria wadsworthii 9715</name>
    <dbReference type="NCBI Taxonomy" id="1030841"/>
    <lineage>
        <taxon>Bacteria</taxon>
        <taxon>Pseudomonadati</taxon>
        <taxon>Pseudomonadota</taxon>
        <taxon>Betaproteobacteria</taxon>
        <taxon>Neisseriales</taxon>
        <taxon>Neisseriaceae</taxon>
        <taxon>Neisseria</taxon>
    </lineage>
</organism>
<comment type="subcellular location">
    <subcellularLocation>
        <location evidence="1">Cell outer membrane</location>
        <topology evidence="1">Lipid-anchor</topology>
    </subcellularLocation>
</comment>
<dbReference type="GO" id="GO:0009279">
    <property type="term" value="C:cell outer membrane"/>
    <property type="evidence" value="ECO:0007669"/>
    <property type="project" value="UniProtKB-SubCell"/>
</dbReference>
<reference evidence="9 10" key="1">
    <citation type="submission" date="2011-06" db="EMBL/GenBank/DDBJ databases">
        <authorList>
            <person name="Muzny D."/>
            <person name="Qin X."/>
            <person name="Deng J."/>
            <person name="Jiang H."/>
            <person name="Liu Y."/>
            <person name="Qu J."/>
            <person name="Song X.-Z."/>
            <person name="Zhang L."/>
            <person name="Thornton R."/>
            <person name="Coyle M."/>
            <person name="Francisco L."/>
            <person name="Jackson L."/>
            <person name="Javaid M."/>
            <person name="Korchina V."/>
            <person name="Kovar C."/>
            <person name="Mata R."/>
            <person name="Mathew T."/>
            <person name="Ngo R."/>
            <person name="Nguyen L."/>
            <person name="Nguyen N."/>
            <person name="Okwuonu G."/>
            <person name="Ongeri F."/>
            <person name="Pham C."/>
            <person name="Simmons D."/>
            <person name="Wilczek-Boney K."/>
            <person name="Hale W."/>
            <person name="Jakkamsetti A."/>
            <person name="Pham P."/>
            <person name="Ruth R."/>
            <person name="San Lucas F."/>
            <person name="Warren J."/>
            <person name="Zhang J."/>
            <person name="Zhao Z."/>
            <person name="Zhou C."/>
            <person name="Zhu D."/>
            <person name="Lee S."/>
            <person name="Bess C."/>
            <person name="Blankenburg K."/>
            <person name="Forbes L."/>
            <person name="Fu Q."/>
            <person name="Gubbala S."/>
            <person name="Hirani K."/>
            <person name="Jayaseelan J.C."/>
            <person name="Lara F."/>
            <person name="Munidasa M."/>
            <person name="Palculict T."/>
            <person name="Patil S."/>
            <person name="Pu L.-L."/>
            <person name="Saada N."/>
            <person name="Tang L."/>
            <person name="Weissenberger G."/>
            <person name="Zhu Y."/>
            <person name="Hemphill L."/>
            <person name="Shang Y."/>
            <person name="Youmans B."/>
            <person name="Ayvaz T."/>
            <person name="Ross M."/>
            <person name="Santibanez J."/>
            <person name="Aqrawi P."/>
            <person name="Gross S."/>
            <person name="Joshi V."/>
            <person name="Fowler G."/>
            <person name="Nazareth L."/>
            <person name="Reid J."/>
            <person name="Worley K."/>
            <person name="Petrosino J."/>
            <person name="Highlander S."/>
            <person name="Gibbs R."/>
        </authorList>
    </citation>
    <scope>NUCLEOTIDE SEQUENCE [LARGE SCALE GENOMIC DNA]</scope>
    <source>
        <strain evidence="9 10">9715</strain>
    </source>
</reference>
<dbReference type="Pfam" id="PF00127">
    <property type="entry name" value="Copper-bind"/>
    <property type="match status" value="1"/>
</dbReference>
<feature type="signal peptide" evidence="7">
    <location>
        <begin position="1"/>
        <end position="19"/>
    </location>
</feature>
<dbReference type="SUPFAM" id="SSF49503">
    <property type="entry name" value="Cupredoxins"/>
    <property type="match status" value="1"/>
</dbReference>
<sequence length="182" mass="18483">MKYHLTLIAAALIGLSACSQEPAAPAETPTPAPTASETQTAPASTAASAPAASAACSATVEANDTMKYNTAEITISKACPSFTVKLKNTGTLPKASMGHDIVIARTSDVEAVISEGASAGAEQNFLKPGDTRVIANTPLVGGGEEASLNLDPAKLAAGESYDFFCSFPGHLASMRGKIKLVD</sequence>
<dbReference type="InterPro" id="IPR014068">
    <property type="entry name" value="Azurin"/>
</dbReference>
<dbReference type="PROSITE" id="PS51257">
    <property type="entry name" value="PROKAR_LIPOPROTEIN"/>
    <property type="match status" value="1"/>
</dbReference>
<keyword evidence="10" id="KW-1185">Reference proteome</keyword>
<feature type="chain" id="PRO_5003462167" evidence="7">
    <location>
        <begin position="20"/>
        <end position="182"/>
    </location>
</feature>
<evidence type="ECO:0000259" key="8">
    <source>
        <dbReference type="Pfam" id="PF00127"/>
    </source>
</evidence>
<dbReference type="EMBL" id="AGAZ01000026">
    <property type="protein sequence ID" value="EGZ49913.1"/>
    <property type="molecule type" value="Genomic_DNA"/>
</dbReference>
<evidence type="ECO:0000256" key="2">
    <source>
        <dbReference type="ARBA" id="ARBA00022448"/>
    </source>
</evidence>
<evidence type="ECO:0000313" key="9">
    <source>
        <dbReference type="EMBL" id="EGZ49913.1"/>
    </source>
</evidence>
<evidence type="ECO:0000256" key="6">
    <source>
        <dbReference type="SAM" id="MobiDB-lite"/>
    </source>
</evidence>
<keyword evidence="3" id="KW-0479">Metal-binding</keyword>
<dbReference type="OrthoDB" id="9814063at2"/>
<evidence type="ECO:0000256" key="7">
    <source>
        <dbReference type="SAM" id="SignalP"/>
    </source>
</evidence>
<accession>G4CN99</accession>
<keyword evidence="2" id="KW-0813">Transport</keyword>
<keyword evidence="4" id="KW-0249">Electron transport</keyword>
<evidence type="ECO:0000256" key="3">
    <source>
        <dbReference type="ARBA" id="ARBA00022723"/>
    </source>
</evidence>
<proteinExistence type="predicted"/>
<dbReference type="InterPro" id="IPR000923">
    <property type="entry name" value="BlueCu_1"/>
</dbReference>
<evidence type="ECO:0000256" key="1">
    <source>
        <dbReference type="ARBA" id="ARBA00004459"/>
    </source>
</evidence>
<keyword evidence="5" id="KW-0186">Copper</keyword>
<feature type="region of interest" description="Disordered" evidence="6">
    <location>
        <begin position="22"/>
        <end position="46"/>
    </location>
</feature>
<dbReference type="Proteomes" id="UP000005336">
    <property type="component" value="Unassembled WGS sequence"/>
</dbReference>
<dbReference type="InterPro" id="IPR008972">
    <property type="entry name" value="Cupredoxin"/>
</dbReference>
<dbReference type="AlphaFoldDB" id="G4CN99"/>
<dbReference type="PANTHER" id="PTHR38439">
    <property type="entry name" value="AURACYANIN-B"/>
    <property type="match status" value="1"/>
</dbReference>
<dbReference type="NCBIfam" id="TIGR02695">
    <property type="entry name" value="azurin"/>
    <property type="match status" value="1"/>
</dbReference>